<dbReference type="EMBL" id="CAXDID020000152">
    <property type="protein sequence ID" value="CAL6041913.1"/>
    <property type="molecule type" value="Genomic_DNA"/>
</dbReference>
<evidence type="ECO:0000313" key="2">
    <source>
        <dbReference type="EMBL" id="CAI9968311.1"/>
    </source>
</evidence>
<feature type="transmembrane region" description="Helical" evidence="1">
    <location>
        <begin position="517"/>
        <end position="537"/>
    </location>
</feature>
<evidence type="ECO:0000313" key="4">
    <source>
        <dbReference type="Proteomes" id="UP001642409"/>
    </source>
</evidence>
<proteinExistence type="predicted"/>
<organism evidence="2">
    <name type="scientific">Hexamita inflata</name>
    <dbReference type="NCBI Taxonomy" id="28002"/>
    <lineage>
        <taxon>Eukaryota</taxon>
        <taxon>Metamonada</taxon>
        <taxon>Diplomonadida</taxon>
        <taxon>Hexamitidae</taxon>
        <taxon>Hexamitinae</taxon>
        <taxon>Hexamita</taxon>
    </lineage>
</organism>
<keyword evidence="1" id="KW-0472">Membrane</keyword>
<dbReference type="Proteomes" id="UP001642409">
    <property type="component" value="Unassembled WGS sequence"/>
</dbReference>
<protein>
    <submittedName>
        <fullName evidence="3">Hypothetical_protein</fullName>
    </submittedName>
</protein>
<comment type="caution">
    <text evidence="2">The sequence shown here is derived from an EMBL/GenBank/DDBJ whole genome shotgun (WGS) entry which is preliminary data.</text>
</comment>
<reference evidence="2" key="1">
    <citation type="submission" date="2023-06" db="EMBL/GenBank/DDBJ databases">
        <authorList>
            <person name="Kurt Z."/>
        </authorList>
    </citation>
    <scope>NUCLEOTIDE SEQUENCE</scope>
</reference>
<evidence type="ECO:0000313" key="3">
    <source>
        <dbReference type="EMBL" id="CAL6041913.1"/>
    </source>
</evidence>
<gene>
    <name evidence="3" type="ORF">HINF_LOCUS39339</name>
    <name evidence="2" type="ORF">HINF_LOCUS55956</name>
</gene>
<keyword evidence="1" id="KW-1133">Transmembrane helix</keyword>
<keyword evidence="1" id="KW-0812">Transmembrane</keyword>
<reference evidence="3 4" key="2">
    <citation type="submission" date="2024-07" db="EMBL/GenBank/DDBJ databases">
        <authorList>
            <person name="Akdeniz Z."/>
        </authorList>
    </citation>
    <scope>NUCLEOTIDE SEQUENCE [LARGE SCALE GENOMIC DNA]</scope>
</reference>
<evidence type="ECO:0000256" key="1">
    <source>
        <dbReference type="SAM" id="Phobius"/>
    </source>
</evidence>
<accession>A0AA86QYA7</accession>
<sequence>MWYIQLVQTEILKCLDIPSNSQLRSQQQKFRIQLVININQNCQQYIGQNMTVSLNFINQVLPQSMGQRIQQFNAVGQQIITFQFDEATYHKVKLLQQVDYNIQFQTADIINGVVKSIIHTTLDSRSCWDNIKFSVDRDWAFNISVVPFGCQISKSIKVSLEYFNVTWINIPIIPTIPTGPFNGYKTGDFDSQSVFFFNTSSDQDLVNADLIINFVEYFKHNLNMLLQFRVEEIDISSSIPLVYQQEINQYSNALSLVAQPFPTRCTLDTWYCYTAIQDPALIVSTFSTIPGGVSIFSQQYTYDEDKQFENQASFRLPIASFATRKGITYQYQKTITINETKAYYYLTFIQLQDAKGKMLAGVYYSGMAHKSCFEHMQYQWFNDKICIQAFFKDNPTCRARFLTNGVVAQFVGQENSPIDTNDPTLRKTYFWMNLKQPVTDEWFGKYNQMCMRENDGTGLSQGQNMTYGTFSQRIYDFGKYIQRQPTNLTINCWFYSDFELDFITKWSNNMNSRALVWFYPASVIILILSSIVIIILWKKSILNKGSRSIQLNNENE</sequence>
<dbReference type="EMBL" id="CATOUU010001035">
    <property type="protein sequence ID" value="CAI9968311.1"/>
    <property type="molecule type" value="Genomic_DNA"/>
</dbReference>
<name>A0AA86QYA7_9EUKA</name>
<dbReference type="AlphaFoldDB" id="A0AA86QYA7"/>
<keyword evidence="4" id="KW-1185">Reference proteome</keyword>